<dbReference type="Proteomes" id="UP000234206">
    <property type="component" value="Unassembled WGS sequence"/>
</dbReference>
<dbReference type="PANTHER" id="PTHR43861">
    <property type="entry name" value="TRANS-ACONITATE 2-METHYLTRANSFERASE-RELATED"/>
    <property type="match status" value="1"/>
</dbReference>
<keyword evidence="2 4" id="KW-0808">Transferase</keyword>
<evidence type="ECO:0000259" key="3">
    <source>
        <dbReference type="Pfam" id="PF13649"/>
    </source>
</evidence>
<dbReference type="InterPro" id="IPR029063">
    <property type="entry name" value="SAM-dependent_MTases_sf"/>
</dbReference>
<name>A0A2I1PE40_9MICO</name>
<evidence type="ECO:0000256" key="2">
    <source>
        <dbReference type="ARBA" id="ARBA00022679"/>
    </source>
</evidence>
<keyword evidence="1 4" id="KW-0489">Methyltransferase</keyword>
<dbReference type="EMBL" id="PKIZ01000001">
    <property type="protein sequence ID" value="PKZ42888.1"/>
    <property type="molecule type" value="Genomic_DNA"/>
</dbReference>
<sequence length="186" mass="20357">MGDVRRQPWLRGCLDAFAAEVRRLGPVLDAGCGPGQVTAYLDGLGLEVRGTDLSPAMVEHARRRHPHLSFEVAGHTELEVEPSSLGGVLFWWSLFHLPRPTVGEVLSRAAGWLVPGGMLLVTTHAGHEDVRRTEAYGVPVDWTTHRWQPEELSRLVREAGLEPVADLRLPAGHDHGAALVLAARRP</sequence>
<accession>A0A2I1PE40</accession>
<dbReference type="AlphaFoldDB" id="A0A2I1PE40"/>
<evidence type="ECO:0000313" key="4">
    <source>
        <dbReference type="EMBL" id="PKZ42888.1"/>
    </source>
</evidence>
<dbReference type="GO" id="GO:0008168">
    <property type="term" value="F:methyltransferase activity"/>
    <property type="evidence" value="ECO:0007669"/>
    <property type="project" value="UniProtKB-KW"/>
</dbReference>
<proteinExistence type="predicted"/>
<keyword evidence="5" id="KW-1185">Reference proteome</keyword>
<evidence type="ECO:0000256" key="1">
    <source>
        <dbReference type="ARBA" id="ARBA00022603"/>
    </source>
</evidence>
<comment type="caution">
    <text evidence="4">The sequence shown here is derived from an EMBL/GenBank/DDBJ whole genome shotgun (WGS) entry which is preliminary data.</text>
</comment>
<dbReference type="Gene3D" id="3.40.50.150">
    <property type="entry name" value="Vaccinia Virus protein VP39"/>
    <property type="match status" value="1"/>
</dbReference>
<dbReference type="Pfam" id="PF13649">
    <property type="entry name" value="Methyltransf_25"/>
    <property type="match status" value="1"/>
</dbReference>
<feature type="domain" description="Methyltransferase" evidence="3">
    <location>
        <begin position="27"/>
        <end position="117"/>
    </location>
</feature>
<dbReference type="CDD" id="cd02440">
    <property type="entry name" value="AdoMet_MTases"/>
    <property type="match status" value="1"/>
</dbReference>
<dbReference type="GO" id="GO:0032259">
    <property type="term" value="P:methylation"/>
    <property type="evidence" value="ECO:0007669"/>
    <property type="project" value="UniProtKB-KW"/>
</dbReference>
<dbReference type="OrthoDB" id="9805171at2"/>
<evidence type="ECO:0000313" key="5">
    <source>
        <dbReference type="Proteomes" id="UP000234206"/>
    </source>
</evidence>
<dbReference type="InterPro" id="IPR041698">
    <property type="entry name" value="Methyltransf_25"/>
</dbReference>
<gene>
    <name evidence="4" type="ORF">CYJ76_00555</name>
</gene>
<dbReference type="PANTHER" id="PTHR43861:SF1">
    <property type="entry name" value="TRANS-ACONITATE 2-METHYLTRANSFERASE"/>
    <property type="match status" value="1"/>
</dbReference>
<protein>
    <submittedName>
        <fullName evidence="4">Class I SAM-dependent methyltransferase</fullName>
    </submittedName>
</protein>
<dbReference type="SUPFAM" id="SSF53335">
    <property type="entry name" value="S-adenosyl-L-methionine-dependent methyltransferases"/>
    <property type="match status" value="1"/>
</dbReference>
<reference evidence="4 5" key="1">
    <citation type="submission" date="2017-12" db="EMBL/GenBank/DDBJ databases">
        <title>Phylogenetic diversity of female urinary microbiome.</title>
        <authorList>
            <person name="Thomas-White K."/>
            <person name="Wolfe A.J."/>
        </authorList>
    </citation>
    <scope>NUCLEOTIDE SEQUENCE [LARGE SCALE GENOMIC DNA]</scope>
    <source>
        <strain evidence="4 5">UMB1298</strain>
    </source>
</reference>
<organism evidence="4 5">
    <name type="scientific">Kytococcus schroeteri</name>
    <dbReference type="NCBI Taxonomy" id="138300"/>
    <lineage>
        <taxon>Bacteria</taxon>
        <taxon>Bacillati</taxon>
        <taxon>Actinomycetota</taxon>
        <taxon>Actinomycetes</taxon>
        <taxon>Micrococcales</taxon>
        <taxon>Kytococcaceae</taxon>
        <taxon>Kytococcus</taxon>
    </lineage>
</organism>